<dbReference type="FunFam" id="3.20.20.100:FF:000002">
    <property type="entry name" value="2,5-diketo-D-gluconic acid reductase A"/>
    <property type="match status" value="1"/>
</dbReference>
<dbReference type="PRINTS" id="PR00069">
    <property type="entry name" value="ALDKETRDTASE"/>
</dbReference>
<reference evidence="3" key="1">
    <citation type="submission" date="2025-08" db="UniProtKB">
        <authorList>
            <consortium name="RefSeq"/>
        </authorList>
    </citation>
    <scope>IDENTIFICATION</scope>
    <source>
        <strain evidence="3">Airmid</strain>
    </source>
</reference>
<dbReference type="InterPro" id="IPR023210">
    <property type="entry name" value="NADP_OxRdtase_dom"/>
</dbReference>
<organism evidence="2 3">
    <name type="scientific">Dermatophagoides pteronyssinus</name>
    <name type="common">European house dust mite</name>
    <dbReference type="NCBI Taxonomy" id="6956"/>
    <lineage>
        <taxon>Eukaryota</taxon>
        <taxon>Metazoa</taxon>
        <taxon>Ecdysozoa</taxon>
        <taxon>Arthropoda</taxon>
        <taxon>Chelicerata</taxon>
        <taxon>Arachnida</taxon>
        <taxon>Acari</taxon>
        <taxon>Acariformes</taxon>
        <taxon>Sarcoptiformes</taxon>
        <taxon>Astigmata</taxon>
        <taxon>Psoroptidia</taxon>
        <taxon>Analgoidea</taxon>
        <taxon>Pyroglyphidae</taxon>
        <taxon>Dermatophagoidinae</taxon>
        <taxon>Dermatophagoides</taxon>
    </lineage>
</organism>
<feature type="domain" description="NADP-dependent oxidoreductase" evidence="1">
    <location>
        <begin position="22"/>
        <end position="293"/>
    </location>
</feature>
<dbReference type="RefSeq" id="XP_027203597.1">
    <property type="nucleotide sequence ID" value="XM_027347796.1"/>
</dbReference>
<dbReference type="Pfam" id="PF00248">
    <property type="entry name" value="Aldo_ket_red"/>
    <property type="match status" value="1"/>
</dbReference>
<protein>
    <submittedName>
        <fullName evidence="3">1,5-anhydro-D-fructose reductase-like</fullName>
    </submittedName>
</protein>
<evidence type="ECO:0000313" key="3">
    <source>
        <dbReference type="RefSeq" id="XP_027203597.1"/>
    </source>
</evidence>
<proteinExistence type="predicted"/>
<dbReference type="CDD" id="cd19071">
    <property type="entry name" value="AKR_AKR1-5-like"/>
    <property type="match status" value="1"/>
</dbReference>
<dbReference type="InParanoid" id="A0A6P6YE86"/>
<keyword evidence="2" id="KW-1185">Reference proteome</keyword>
<evidence type="ECO:0000259" key="1">
    <source>
        <dbReference type="Pfam" id="PF00248"/>
    </source>
</evidence>
<dbReference type="AlphaFoldDB" id="A0A6P6YE86"/>
<dbReference type="PIRSF" id="PIRSF000097">
    <property type="entry name" value="AKR"/>
    <property type="match status" value="1"/>
</dbReference>
<dbReference type="KEGG" id="dpte:113797424"/>
<dbReference type="InterPro" id="IPR036812">
    <property type="entry name" value="NAD(P)_OxRdtase_dom_sf"/>
</dbReference>
<dbReference type="OMA" id="CHEVAWK"/>
<dbReference type="InterPro" id="IPR018170">
    <property type="entry name" value="Aldo/ket_reductase_CS"/>
</dbReference>
<dbReference type="OrthoDB" id="416253at2759"/>
<gene>
    <name evidence="3" type="primary">LOC113797424</name>
</gene>
<dbReference type="Gene3D" id="3.20.20.100">
    <property type="entry name" value="NADP-dependent oxidoreductase domain"/>
    <property type="match status" value="1"/>
</dbReference>
<accession>A0A6P6YE86</accession>
<name>A0A6P6YE86_DERPT</name>
<dbReference type="Proteomes" id="UP000515146">
    <property type="component" value="Unplaced"/>
</dbReference>
<dbReference type="PANTHER" id="PTHR11732">
    <property type="entry name" value="ALDO/KETO REDUCTASE"/>
    <property type="match status" value="1"/>
</dbReference>
<dbReference type="SUPFAM" id="SSF51430">
    <property type="entry name" value="NAD(P)-linked oxidoreductase"/>
    <property type="match status" value="1"/>
</dbReference>
<sequence>MATSPVWSIECKGSVKIPILGLGTYAAVGDDLKEIIFKAIDVGYRHFDTADYYDNLVPLGEAVRKSIADGKVKREDLFIVTKVWPTWYGEGRVEAAVRKNLKESGLDYFDLVLLHWPFVLGDSDTEKMPLEPGTNRLIFGNRNIVDVYRELETVQRKALTRSIGISNFNAEQVERLMKSSISIYPVTNQVECHLYLAQFDLQKICAKHGIILTAYCPLSRNRAGEKSVLEDEIVKSIATKYSHTTAQIAIRWLIQRGIIAIPKTTNPERLKINFNVFDFEISDEDCKILDSLDQGEKGRRVRMEMNNLREHPEFPFK</sequence>
<dbReference type="InterPro" id="IPR020471">
    <property type="entry name" value="AKR"/>
</dbReference>
<evidence type="ECO:0000313" key="2">
    <source>
        <dbReference type="Proteomes" id="UP000515146"/>
    </source>
</evidence>
<dbReference type="GO" id="GO:0016616">
    <property type="term" value="F:oxidoreductase activity, acting on the CH-OH group of donors, NAD or NADP as acceptor"/>
    <property type="evidence" value="ECO:0007669"/>
    <property type="project" value="UniProtKB-ARBA"/>
</dbReference>
<dbReference type="PROSITE" id="PS00062">
    <property type="entry name" value="ALDOKETO_REDUCTASE_2"/>
    <property type="match status" value="1"/>
</dbReference>
<dbReference type="GeneID" id="113797424"/>